<sequence length="256" mass="28899">MDRSQQTTKLTSQTQVLECGEGWHRAVFEDVAARLADPDFPCVFSRNAFRKGLLRFVFVESAGRDGMRHLAGALTEYVELSRGWDGRLDTAYPLVVMFSAQAVTARTVEEYHSFGWQVLQELHHLDAAPWPEDVGHDPDSASWSMCFNGMPLFCNMSSPAHRNRRSRNLGGHFALVINPRERFDVFAGETPSGRQVRANIRKRIRSYDGMRHSPQLGSYGVGALEWFQYGLIDENAERSGACPFQPQTAIETDRNS</sequence>
<name>A0ABQ3EWV7_9ACTN</name>
<comment type="caution">
    <text evidence="1">The sequence shown here is derived from an EMBL/GenBank/DDBJ whole genome shotgun (WGS) entry which is preliminary data.</text>
</comment>
<dbReference type="EMBL" id="BMVP01000009">
    <property type="protein sequence ID" value="GHB69487.1"/>
    <property type="molecule type" value="Genomic_DNA"/>
</dbReference>
<evidence type="ECO:0000313" key="2">
    <source>
        <dbReference type="Proteomes" id="UP000642673"/>
    </source>
</evidence>
<evidence type="ECO:0008006" key="3">
    <source>
        <dbReference type="Google" id="ProtNLM"/>
    </source>
</evidence>
<keyword evidence="2" id="KW-1185">Reference proteome</keyword>
<organism evidence="1 2">
    <name type="scientific">Streptomyces cirratus</name>
    <dbReference type="NCBI Taxonomy" id="68187"/>
    <lineage>
        <taxon>Bacteria</taxon>
        <taxon>Bacillati</taxon>
        <taxon>Actinomycetota</taxon>
        <taxon>Actinomycetes</taxon>
        <taxon>Kitasatosporales</taxon>
        <taxon>Streptomycetaceae</taxon>
        <taxon>Streptomyces</taxon>
    </lineage>
</organism>
<accession>A0ABQ3EWV7</accession>
<proteinExistence type="predicted"/>
<dbReference type="Proteomes" id="UP000642673">
    <property type="component" value="Unassembled WGS sequence"/>
</dbReference>
<protein>
    <recommendedName>
        <fullName evidence="3">YqcI/YcgG family protein</fullName>
    </recommendedName>
</protein>
<reference evidence="2" key="1">
    <citation type="journal article" date="2019" name="Int. J. Syst. Evol. Microbiol.">
        <title>The Global Catalogue of Microorganisms (GCM) 10K type strain sequencing project: providing services to taxonomists for standard genome sequencing and annotation.</title>
        <authorList>
            <consortium name="The Broad Institute Genomics Platform"/>
            <consortium name="The Broad Institute Genome Sequencing Center for Infectious Disease"/>
            <person name="Wu L."/>
            <person name="Ma J."/>
        </authorList>
    </citation>
    <scope>NUCLEOTIDE SEQUENCE [LARGE SCALE GENOMIC DNA]</scope>
    <source>
        <strain evidence="2">JCM 4738</strain>
    </source>
</reference>
<dbReference type="InterPro" id="IPR014988">
    <property type="entry name" value="Uncharacterised_YqcI/YcgG"/>
</dbReference>
<dbReference type="PANTHER" id="PTHR40045">
    <property type="entry name" value="YCGG FAMILY PROTEIN"/>
    <property type="match status" value="1"/>
</dbReference>
<gene>
    <name evidence="1" type="primary">ycgG</name>
    <name evidence="1" type="ORF">GCM10010347_44650</name>
</gene>
<dbReference type="RefSeq" id="WP_381352995.1">
    <property type="nucleotide sequence ID" value="NZ_JBHSYU010000001.1"/>
</dbReference>
<dbReference type="Pfam" id="PF08892">
    <property type="entry name" value="YqcI_YcgG"/>
    <property type="match status" value="1"/>
</dbReference>
<dbReference type="PANTHER" id="PTHR40045:SF1">
    <property type="entry name" value="YQCI_YCGG FAMILY PROTEIN"/>
    <property type="match status" value="1"/>
</dbReference>
<evidence type="ECO:0000313" key="1">
    <source>
        <dbReference type="EMBL" id="GHB69487.1"/>
    </source>
</evidence>